<dbReference type="PANTHER" id="PTHR47829:SF1">
    <property type="entry name" value="HAD FAMILY PHOSPHATASE"/>
    <property type="match status" value="1"/>
</dbReference>
<dbReference type="Pfam" id="PF00702">
    <property type="entry name" value="Hydrolase"/>
    <property type="match status" value="1"/>
</dbReference>
<dbReference type="EMBL" id="BMNT01000002">
    <property type="protein sequence ID" value="GGK64620.1"/>
    <property type="molecule type" value="Genomic_DNA"/>
</dbReference>
<dbReference type="InterPro" id="IPR006439">
    <property type="entry name" value="HAD-SF_hydro_IA"/>
</dbReference>
<accession>A0A917QRD1</accession>
<dbReference type="PRINTS" id="PR00413">
    <property type="entry name" value="HADHALOGNASE"/>
</dbReference>
<organism evidence="1 2">
    <name type="scientific">Sphaerisporangium melleum</name>
    <dbReference type="NCBI Taxonomy" id="321316"/>
    <lineage>
        <taxon>Bacteria</taxon>
        <taxon>Bacillati</taxon>
        <taxon>Actinomycetota</taxon>
        <taxon>Actinomycetes</taxon>
        <taxon>Streptosporangiales</taxon>
        <taxon>Streptosporangiaceae</taxon>
        <taxon>Sphaerisporangium</taxon>
    </lineage>
</organism>
<evidence type="ECO:0008006" key="3">
    <source>
        <dbReference type="Google" id="ProtNLM"/>
    </source>
</evidence>
<dbReference type="Proteomes" id="UP000645217">
    <property type="component" value="Unassembled WGS sequence"/>
</dbReference>
<proteinExistence type="predicted"/>
<dbReference type="RefSeq" id="WP_189161243.1">
    <property type="nucleotide sequence ID" value="NZ_BMNT01000002.1"/>
</dbReference>
<protein>
    <recommendedName>
        <fullName evidence="3">Haloacid dehalogenase</fullName>
    </recommendedName>
</protein>
<dbReference type="InterPro" id="IPR052898">
    <property type="entry name" value="ACAD10-like"/>
</dbReference>
<reference evidence="1" key="2">
    <citation type="submission" date="2020-09" db="EMBL/GenBank/DDBJ databases">
        <authorList>
            <person name="Sun Q."/>
            <person name="Ohkuma M."/>
        </authorList>
    </citation>
    <scope>NUCLEOTIDE SEQUENCE</scope>
    <source>
        <strain evidence="1">JCM 13064</strain>
    </source>
</reference>
<dbReference type="InterPro" id="IPR023214">
    <property type="entry name" value="HAD_sf"/>
</dbReference>
<dbReference type="InterPro" id="IPR036412">
    <property type="entry name" value="HAD-like_sf"/>
</dbReference>
<dbReference type="SUPFAM" id="SSF56784">
    <property type="entry name" value="HAD-like"/>
    <property type="match status" value="1"/>
</dbReference>
<keyword evidence="2" id="KW-1185">Reference proteome</keyword>
<reference evidence="1" key="1">
    <citation type="journal article" date="2014" name="Int. J. Syst. Evol. Microbiol.">
        <title>Complete genome sequence of Corynebacterium casei LMG S-19264T (=DSM 44701T), isolated from a smear-ripened cheese.</title>
        <authorList>
            <consortium name="US DOE Joint Genome Institute (JGI-PGF)"/>
            <person name="Walter F."/>
            <person name="Albersmeier A."/>
            <person name="Kalinowski J."/>
            <person name="Ruckert C."/>
        </authorList>
    </citation>
    <scope>NUCLEOTIDE SEQUENCE</scope>
    <source>
        <strain evidence="1">JCM 13064</strain>
    </source>
</reference>
<evidence type="ECO:0000313" key="1">
    <source>
        <dbReference type="EMBL" id="GGK64620.1"/>
    </source>
</evidence>
<dbReference type="NCBIfam" id="TIGR01509">
    <property type="entry name" value="HAD-SF-IA-v3"/>
    <property type="match status" value="1"/>
</dbReference>
<sequence length="229" mass="24763">MVKGLLIDWGGVLTTSLHEAITEWLVADGIDAEHYRDLMRELIRHAYEDGDGAGVNPIHALERGEVDVVAFERDLAARLVTLHGGPAVAEGLLTRMFAGFRPVPPMYEMLRAARAAGLATCLLSNSWGDHYSRDGWEEYFDGVVISGEVGMRKPEPRIFHHALGLVGLEAGECVFIDDIEANIVAARGLGLVGLHHLDADTTITALEALCDLPLRLPVPPATPGLTTLT</sequence>
<dbReference type="AlphaFoldDB" id="A0A917QRD1"/>
<dbReference type="CDD" id="cd02603">
    <property type="entry name" value="HAD_sEH-N_like"/>
    <property type="match status" value="1"/>
</dbReference>
<comment type="caution">
    <text evidence="1">The sequence shown here is derived from an EMBL/GenBank/DDBJ whole genome shotgun (WGS) entry which is preliminary data.</text>
</comment>
<dbReference type="SFLD" id="SFLDS00003">
    <property type="entry name" value="Haloacid_Dehalogenase"/>
    <property type="match status" value="1"/>
</dbReference>
<dbReference type="PANTHER" id="PTHR47829">
    <property type="entry name" value="HYDROLASE, PUTATIVE (AFU_ORTHOLOGUE AFUA_1G12880)-RELATED"/>
    <property type="match status" value="1"/>
</dbReference>
<dbReference type="SFLD" id="SFLDG01129">
    <property type="entry name" value="C1.5:_HAD__Beta-PGM__Phosphata"/>
    <property type="match status" value="1"/>
</dbReference>
<dbReference type="Gene3D" id="3.40.50.1000">
    <property type="entry name" value="HAD superfamily/HAD-like"/>
    <property type="match status" value="1"/>
</dbReference>
<name>A0A917QRD1_9ACTN</name>
<evidence type="ECO:0000313" key="2">
    <source>
        <dbReference type="Proteomes" id="UP000645217"/>
    </source>
</evidence>
<gene>
    <name evidence="1" type="ORF">GCM10007964_04610</name>
</gene>